<keyword evidence="1" id="KW-1133">Transmembrane helix</keyword>
<feature type="transmembrane region" description="Helical" evidence="1">
    <location>
        <begin position="402"/>
        <end position="424"/>
    </location>
</feature>
<feature type="transmembrane region" description="Helical" evidence="1">
    <location>
        <begin position="287"/>
        <end position="311"/>
    </location>
</feature>
<feature type="transmembrane region" description="Helical" evidence="1">
    <location>
        <begin position="481"/>
        <end position="500"/>
    </location>
</feature>
<gene>
    <name evidence="2" type="ORF">MMYC01_204431</name>
</gene>
<feature type="transmembrane region" description="Helical" evidence="1">
    <location>
        <begin position="210"/>
        <end position="230"/>
    </location>
</feature>
<evidence type="ECO:0000256" key="1">
    <source>
        <dbReference type="SAM" id="Phobius"/>
    </source>
</evidence>
<dbReference type="STRING" id="100816.A0A175W5G6"/>
<feature type="transmembrane region" description="Helical" evidence="1">
    <location>
        <begin position="263"/>
        <end position="281"/>
    </location>
</feature>
<dbReference type="EMBL" id="LCTW02000108">
    <property type="protein sequence ID" value="KXX78782.1"/>
    <property type="molecule type" value="Genomic_DNA"/>
</dbReference>
<accession>A0A175W5G6</accession>
<sequence length="504" mass="55636">MNDFIACGPLGNFTSLSSPVSSDACCRLSDQNSTTCRRMFAPRGGILDRACLVSPEECRLFNRCRTPATLYTSAEQNNQMGDGSLLVARYTACANIPGLATLSSQGLLAPYIYQAAQKHLQFGPDEPELQYALQQITLSVTDCLSSTCRSARRNSDCYDHVCSPVDLISNRTLPDVGGINDCLFNFCSAGTDALPWADADIVGIGVFSSYVMQCVLVVILWAGLAVFSFCRARRGWPDRPSKAPSVDNHFTSWIDLLLELHKAQCYFGGTLMIAVIASNILDIDFVITFLAIPLATNSILPVIFTYFLLVYYQTSSPAITLLTAVDYVLSSVVYWILYSELQLPPGLTRGDMYKRYRLDVSATAACGEYSGLAVCPYDRSRSPEFLEGVSARRDLRVLTPMIWTWSTFVFLALLAHSAYTHIRAYRSRRSGIKAAVGSLPRWQRVAFWFTTLVFLTGVGMQVTVLSTAIKLDMVDANGWSFGQVIAVTVWIPPLLEYLCAELSM</sequence>
<comment type="caution">
    <text evidence="2">The sequence shown here is derived from an EMBL/GenBank/DDBJ whole genome shotgun (WGS) entry which is preliminary data.</text>
</comment>
<organism evidence="2 3">
    <name type="scientific">Madurella mycetomatis</name>
    <dbReference type="NCBI Taxonomy" id="100816"/>
    <lineage>
        <taxon>Eukaryota</taxon>
        <taxon>Fungi</taxon>
        <taxon>Dikarya</taxon>
        <taxon>Ascomycota</taxon>
        <taxon>Pezizomycotina</taxon>
        <taxon>Sordariomycetes</taxon>
        <taxon>Sordariomycetidae</taxon>
        <taxon>Sordariales</taxon>
        <taxon>Sordariales incertae sedis</taxon>
        <taxon>Madurella</taxon>
    </lineage>
</organism>
<name>A0A175W5G6_9PEZI</name>
<proteinExistence type="predicted"/>
<feature type="transmembrane region" description="Helical" evidence="1">
    <location>
        <begin position="318"/>
        <end position="337"/>
    </location>
</feature>
<dbReference type="VEuPathDB" id="FungiDB:MMYC01_204431"/>
<evidence type="ECO:0000313" key="2">
    <source>
        <dbReference type="EMBL" id="KXX78782.1"/>
    </source>
</evidence>
<dbReference type="Proteomes" id="UP000078237">
    <property type="component" value="Unassembled WGS sequence"/>
</dbReference>
<dbReference type="AlphaFoldDB" id="A0A175W5G6"/>
<reference evidence="2 3" key="1">
    <citation type="journal article" date="2016" name="Genome Announc.">
        <title>Genome Sequence of Madurella mycetomatis mm55, Isolated from a Human Mycetoma Case in Sudan.</title>
        <authorList>
            <person name="Smit S."/>
            <person name="Derks M.F."/>
            <person name="Bervoets S."/>
            <person name="Fahal A."/>
            <person name="van Leeuwen W."/>
            <person name="van Belkum A."/>
            <person name="van de Sande W.W."/>
        </authorList>
    </citation>
    <scope>NUCLEOTIDE SEQUENCE [LARGE SCALE GENOMIC DNA]</scope>
    <source>
        <strain evidence="3">mm55</strain>
    </source>
</reference>
<dbReference type="OrthoDB" id="4582561at2759"/>
<keyword evidence="3" id="KW-1185">Reference proteome</keyword>
<keyword evidence="1" id="KW-0812">Transmembrane</keyword>
<protein>
    <submittedName>
        <fullName evidence="2">Uncharacterized protein</fullName>
    </submittedName>
</protein>
<keyword evidence="1" id="KW-0472">Membrane</keyword>
<feature type="transmembrane region" description="Helical" evidence="1">
    <location>
        <begin position="445"/>
        <end position="469"/>
    </location>
</feature>
<evidence type="ECO:0000313" key="3">
    <source>
        <dbReference type="Proteomes" id="UP000078237"/>
    </source>
</evidence>